<dbReference type="RefSeq" id="WP_055658972.1">
    <property type="nucleotide sequence ID" value="NZ_CXST01000002.1"/>
</dbReference>
<accession>A0A0M6Y7U7</accession>
<evidence type="ECO:0000313" key="3">
    <source>
        <dbReference type="EMBL" id="CTQ45748.1"/>
    </source>
</evidence>
<evidence type="ECO:0000313" key="4">
    <source>
        <dbReference type="Proteomes" id="UP000048926"/>
    </source>
</evidence>
<sequence>MQHQTGIETVAASYAHSIEDWVACRDASNGQREVHRKGEVYLPRLGGQDADEYKAYLLRSTFLGAFGRTVEAFSGMIFRRDPVIKLPGKMEEWQKDVTGDGIDLVSFASMVVDESLITARSGILVDFPSTDGYGDLTIAEAERLKLVPFLRLYTAESIVNWRFGDLPNGGYGVVKVVLLEHVEEESVSNEFETVELRQYRVLDFHEGEYRQRIYRQDQKGATKRRTGVVDANREEKPTGETPNADSLYTGQKISGYHLYEVFPQIGGKRLNYLPFTFINVRTLTANVEKPPMLDLVNQNFQHYRISADYYHGLHYVGLPTPYITGVSADEAPTQIGPSQIWHLSNPESKVGYLQVDAAGFQSLREEMVAIEGRMAAMGARMLAPEKSGVEAAETLNIKSRGEHSTLSKISGTVSRGIEQALIIARDWMSTSGEVVFELNKDFVAATLTSGDITALLGAWQAGAISKEVLFDKLKQGEIIREDVEFEDHEEAIEEGAEDLAGMFGATEESQDQAGSRSPAGEQDEEALVDQEDPEGSE</sequence>
<keyword evidence="4" id="KW-1185">Reference proteome</keyword>
<protein>
    <recommendedName>
        <fullName evidence="2">DUF4055 domain-containing protein</fullName>
    </recommendedName>
</protein>
<feature type="region of interest" description="Disordered" evidence="1">
    <location>
        <begin position="493"/>
        <end position="537"/>
    </location>
</feature>
<evidence type="ECO:0000259" key="2">
    <source>
        <dbReference type="Pfam" id="PF13264"/>
    </source>
</evidence>
<dbReference type="AlphaFoldDB" id="A0A0M6Y7U7"/>
<proteinExistence type="predicted"/>
<evidence type="ECO:0000256" key="1">
    <source>
        <dbReference type="SAM" id="MobiDB-lite"/>
    </source>
</evidence>
<reference evidence="4" key="1">
    <citation type="submission" date="2015-07" db="EMBL/GenBank/DDBJ databases">
        <authorList>
            <person name="Rodrigo-Torres Lidia"/>
            <person name="Arahal R.David."/>
        </authorList>
    </citation>
    <scope>NUCLEOTIDE SEQUENCE [LARGE SCALE GENOMIC DNA]</scope>
    <source>
        <strain evidence="4">CECT 4801</strain>
    </source>
</reference>
<feature type="region of interest" description="Disordered" evidence="1">
    <location>
        <begin position="220"/>
        <end position="247"/>
    </location>
</feature>
<name>A0A0M6Y7U7_9HYPH</name>
<dbReference type="EMBL" id="CXST01000002">
    <property type="protein sequence ID" value="CTQ45748.1"/>
    <property type="molecule type" value="Genomic_DNA"/>
</dbReference>
<dbReference type="Pfam" id="PF13264">
    <property type="entry name" value="DUF4055"/>
    <property type="match status" value="1"/>
</dbReference>
<dbReference type="OrthoDB" id="975664at2"/>
<dbReference type="Proteomes" id="UP000048926">
    <property type="component" value="Unassembled WGS sequence"/>
</dbReference>
<feature type="compositionally biased region" description="Acidic residues" evidence="1">
    <location>
        <begin position="521"/>
        <end position="537"/>
    </location>
</feature>
<feature type="domain" description="DUF4055" evidence="2">
    <location>
        <begin position="291"/>
        <end position="428"/>
    </location>
</feature>
<organism evidence="3 4">
    <name type="scientific">Roseibium aggregatum</name>
    <dbReference type="NCBI Taxonomy" id="187304"/>
    <lineage>
        <taxon>Bacteria</taxon>
        <taxon>Pseudomonadati</taxon>
        <taxon>Pseudomonadota</taxon>
        <taxon>Alphaproteobacteria</taxon>
        <taxon>Hyphomicrobiales</taxon>
        <taxon>Stappiaceae</taxon>
        <taxon>Roseibium</taxon>
    </lineage>
</organism>
<dbReference type="InterPro" id="IPR025129">
    <property type="entry name" value="DUF4055"/>
</dbReference>
<gene>
    <name evidence="3" type="ORF">LAL4801_04203</name>
</gene>